<feature type="domain" description="Glycoside hydrolase family 9" evidence="11">
    <location>
        <begin position="28"/>
        <end position="447"/>
    </location>
</feature>
<dbReference type="InterPro" id="IPR008928">
    <property type="entry name" value="6-hairpin_glycosidase_sf"/>
</dbReference>
<dbReference type="Gene3D" id="1.50.10.10">
    <property type="match status" value="1"/>
</dbReference>
<dbReference type="InParanoid" id="F0ZRH6"/>
<dbReference type="VEuPathDB" id="AmoebaDB:DICPUDRAFT_36716"/>
<dbReference type="STRING" id="5786.F0ZRH6"/>
<evidence type="ECO:0000256" key="6">
    <source>
        <dbReference type="ARBA" id="ARBA00023295"/>
    </source>
</evidence>
<evidence type="ECO:0000256" key="5">
    <source>
        <dbReference type="ARBA" id="ARBA00023277"/>
    </source>
</evidence>
<evidence type="ECO:0000313" key="13">
    <source>
        <dbReference type="Proteomes" id="UP000001064"/>
    </source>
</evidence>
<evidence type="ECO:0000256" key="2">
    <source>
        <dbReference type="ARBA" id="ARBA00007072"/>
    </source>
</evidence>
<evidence type="ECO:0000256" key="1">
    <source>
        <dbReference type="ARBA" id="ARBA00000966"/>
    </source>
</evidence>
<name>F0ZRH6_DICPU</name>
<evidence type="ECO:0000313" key="12">
    <source>
        <dbReference type="EMBL" id="EGC33455.1"/>
    </source>
</evidence>
<feature type="active site" evidence="8">
    <location>
        <position position="388"/>
    </location>
</feature>
<accession>F0ZRH6</accession>
<gene>
    <name evidence="12" type="ORF">DICPUDRAFT_36716</name>
</gene>
<dbReference type="InterPro" id="IPR018221">
    <property type="entry name" value="Glyco_hydro_9_His_AS"/>
</dbReference>
<evidence type="ECO:0000256" key="10">
    <source>
        <dbReference type="SAM" id="MobiDB-lite"/>
    </source>
</evidence>
<dbReference type="PANTHER" id="PTHR22298">
    <property type="entry name" value="ENDO-1,4-BETA-GLUCANASE"/>
    <property type="match status" value="1"/>
</dbReference>
<comment type="catalytic activity">
    <reaction evidence="1 9">
        <text>Endohydrolysis of (1-&gt;4)-beta-D-glucosidic linkages in cellulose, lichenin and cereal beta-D-glucans.</text>
        <dbReference type="EC" id="3.2.1.4"/>
    </reaction>
</comment>
<dbReference type="Pfam" id="PF00759">
    <property type="entry name" value="Glyco_hydro_9"/>
    <property type="match status" value="1"/>
</dbReference>
<dbReference type="PROSITE" id="PS00592">
    <property type="entry name" value="GH9_2"/>
    <property type="match status" value="1"/>
</dbReference>
<keyword evidence="13" id="KW-1185">Reference proteome</keyword>
<evidence type="ECO:0000256" key="9">
    <source>
        <dbReference type="RuleBase" id="RU361166"/>
    </source>
</evidence>
<organism evidence="12 13">
    <name type="scientific">Dictyostelium purpureum</name>
    <name type="common">Slime mold</name>
    <dbReference type="NCBI Taxonomy" id="5786"/>
    <lineage>
        <taxon>Eukaryota</taxon>
        <taxon>Amoebozoa</taxon>
        <taxon>Evosea</taxon>
        <taxon>Eumycetozoa</taxon>
        <taxon>Dictyostelia</taxon>
        <taxon>Dictyosteliales</taxon>
        <taxon>Dictyosteliaceae</taxon>
        <taxon>Dictyostelium</taxon>
    </lineage>
</organism>
<sequence length="521" mass="57238">MKIISILFIIYLICINNSHLVYAQSTNYCEALKYSLLFYKAQRAGRLPDNDIPWRGNSVLKDTYNNKFDSNGDGILSKGYFDAGDAVKFGFPMAYSMTMLGWVYVTYKDNIVNCGLDSLYKDVLKWGSDYIIACHVEDNVFVGQIADGDLDHSFWVAPENLTYVRDSFAIDSSKTGTDLAMEAAAALSVTSMVFSSSDPTYSSNCLDHSKKLYNFAINNPKNVYQSSISNAGSFYSSGGYNDEIAWASVWLYKATNQQNYLDTAKTYFSYNDVQYAKELSWDQKGVPTGLLLLQITNDASYKSRVEEALNSWISGSYVTFTPGGLAYLRQWGPCRYAMSMALVAAVYGKSGDDYTKFAKSQLNYVLGDNPKKFSFVVGWGTNYPKNPHHRASHHPTDGIKNPAVNTYVLYGALVGGPKNDDVYDDNREDYVQSEVALDYNVGLVGTLAAFSAGSEPASKTNPYSGGPITNPGSGSNSGPNTGSNPDSNSDSDSDSINASISIRGYSSLLLIIYLIINVLLL</sequence>
<proteinExistence type="inferred from homology"/>
<dbReference type="SUPFAM" id="SSF48208">
    <property type="entry name" value="Six-hairpin glycosidases"/>
    <property type="match status" value="1"/>
</dbReference>
<dbReference type="InterPro" id="IPR001701">
    <property type="entry name" value="Glyco_hydro_9"/>
</dbReference>
<keyword evidence="4 9" id="KW-0136">Cellulose degradation</keyword>
<dbReference type="InterPro" id="IPR012341">
    <property type="entry name" value="6hp_glycosidase-like_sf"/>
</dbReference>
<dbReference type="eggNOG" id="ENOG502QRF6">
    <property type="taxonomic scope" value="Eukaryota"/>
</dbReference>
<dbReference type="KEGG" id="dpp:DICPUDRAFT_36716"/>
<dbReference type="Proteomes" id="UP000001064">
    <property type="component" value="Unassembled WGS sequence"/>
</dbReference>
<evidence type="ECO:0000256" key="4">
    <source>
        <dbReference type="ARBA" id="ARBA00023001"/>
    </source>
</evidence>
<keyword evidence="3 8" id="KW-0378">Hydrolase</keyword>
<feature type="compositionally biased region" description="Low complexity" evidence="10">
    <location>
        <begin position="464"/>
        <end position="494"/>
    </location>
</feature>
<dbReference type="OrthoDB" id="10257085at2759"/>
<evidence type="ECO:0000259" key="11">
    <source>
        <dbReference type="Pfam" id="PF00759"/>
    </source>
</evidence>
<evidence type="ECO:0000256" key="8">
    <source>
        <dbReference type="PROSITE-ProRule" id="PRU10059"/>
    </source>
</evidence>
<dbReference type="GO" id="GO:0030245">
    <property type="term" value="P:cellulose catabolic process"/>
    <property type="evidence" value="ECO:0007669"/>
    <property type="project" value="UniProtKB-KW"/>
</dbReference>
<dbReference type="RefSeq" id="XP_003290026.1">
    <property type="nucleotide sequence ID" value="XM_003289978.1"/>
</dbReference>
<dbReference type="EMBL" id="GL871141">
    <property type="protein sequence ID" value="EGC33455.1"/>
    <property type="molecule type" value="Genomic_DNA"/>
</dbReference>
<dbReference type="GeneID" id="10504371"/>
<keyword evidence="6 8" id="KW-0326">Glycosidase</keyword>
<evidence type="ECO:0000256" key="7">
    <source>
        <dbReference type="ARBA" id="ARBA00023326"/>
    </source>
</evidence>
<feature type="signal peptide" evidence="9">
    <location>
        <begin position="1"/>
        <end position="23"/>
    </location>
</feature>
<protein>
    <recommendedName>
        <fullName evidence="9">Endoglucanase</fullName>
        <ecNumber evidence="9">3.2.1.4</ecNumber>
    </recommendedName>
</protein>
<keyword evidence="9" id="KW-0732">Signal</keyword>
<keyword evidence="7 8" id="KW-0624">Polysaccharide degradation</keyword>
<keyword evidence="5 8" id="KW-0119">Carbohydrate metabolism</keyword>
<dbReference type="GO" id="GO:0008810">
    <property type="term" value="F:cellulase activity"/>
    <property type="evidence" value="ECO:0007669"/>
    <property type="project" value="UniProtKB-EC"/>
</dbReference>
<feature type="region of interest" description="Disordered" evidence="10">
    <location>
        <begin position="454"/>
        <end position="494"/>
    </location>
</feature>
<dbReference type="EC" id="3.2.1.4" evidence="9"/>
<reference evidence="13" key="1">
    <citation type="journal article" date="2011" name="Genome Biol.">
        <title>Comparative genomics of the social amoebae Dictyostelium discoideum and Dictyostelium purpureum.</title>
        <authorList>
            <consortium name="US DOE Joint Genome Institute (JGI-PGF)"/>
            <person name="Sucgang R."/>
            <person name="Kuo A."/>
            <person name="Tian X."/>
            <person name="Salerno W."/>
            <person name="Parikh A."/>
            <person name="Feasley C.L."/>
            <person name="Dalin E."/>
            <person name="Tu H."/>
            <person name="Huang E."/>
            <person name="Barry K."/>
            <person name="Lindquist E."/>
            <person name="Shapiro H."/>
            <person name="Bruce D."/>
            <person name="Schmutz J."/>
            <person name="Salamov A."/>
            <person name="Fey P."/>
            <person name="Gaudet P."/>
            <person name="Anjard C."/>
            <person name="Babu M.M."/>
            <person name="Basu S."/>
            <person name="Bushmanova Y."/>
            <person name="van der Wel H."/>
            <person name="Katoh-Kurasawa M."/>
            <person name="Dinh C."/>
            <person name="Coutinho P.M."/>
            <person name="Saito T."/>
            <person name="Elias M."/>
            <person name="Schaap P."/>
            <person name="Kay R.R."/>
            <person name="Henrissat B."/>
            <person name="Eichinger L."/>
            <person name="Rivero F."/>
            <person name="Putnam N.H."/>
            <person name="West C.M."/>
            <person name="Loomis W.F."/>
            <person name="Chisholm R.L."/>
            <person name="Shaulsky G."/>
            <person name="Strassmann J.E."/>
            <person name="Queller D.C."/>
            <person name="Kuspa A."/>
            <person name="Grigoriev I.V."/>
        </authorList>
    </citation>
    <scope>NUCLEOTIDE SEQUENCE [LARGE SCALE GENOMIC DNA]</scope>
    <source>
        <strain evidence="13">QSDP1</strain>
    </source>
</reference>
<feature type="chain" id="PRO_5005128791" description="Endoglucanase" evidence="9">
    <location>
        <begin position="24"/>
        <end position="521"/>
    </location>
</feature>
<dbReference type="FunCoup" id="F0ZRH6">
    <property type="interactions" value="27"/>
</dbReference>
<comment type="similarity">
    <text evidence="2 8 9">Belongs to the glycosyl hydrolase 9 (cellulase E) family.</text>
</comment>
<evidence type="ECO:0000256" key="3">
    <source>
        <dbReference type="ARBA" id="ARBA00022801"/>
    </source>
</evidence>
<dbReference type="AlphaFoldDB" id="F0ZRH6"/>